<proteinExistence type="predicted"/>
<dbReference type="Gene3D" id="3.10.129.10">
    <property type="entry name" value="Hotdog Thioesterase"/>
    <property type="match status" value="1"/>
</dbReference>
<dbReference type="Proteomes" id="UP001596109">
    <property type="component" value="Unassembled WGS sequence"/>
</dbReference>
<dbReference type="InterPro" id="IPR029069">
    <property type="entry name" value="HotDog_dom_sf"/>
</dbReference>
<name>A0ABW0TEM8_9BACL</name>
<dbReference type="CDD" id="cd03441">
    <property type="entry name" value="R_hydratase_like"/>
    <property type="match status" value="1"/>
</dbReference>
<gene>
    <name evidence="2" type="ORF">ACFPRA_02420</name>
</gene>
<feature type="domain" description="FAS1-like dehydratase" evidence="1">
    <location>
        <begin position="8"/>
        <end position="123"/>
    </location>
</feature>
<evidence type="ECO:0000313" key="2">
    <source>
        <dbReference type="EMBL" id="MFC5587764.1"/>
    </source>
</evidence>
<dbReference type="Pfam" id="PF13452">
    <property type="entry name" value="FAS1_DH_region"/>
    <property type="match status" value="1"/>
</dbReference>
<protein>
    <submittedName>
        <fullName evidence="2">MaoC family dehydratase N-terminal domain-containing protein</fullName>
    </submittedName>
</protein>
<accession>A0ABW0TEM8</accession>
<sequence length="135" mass="15206">MIELKTSRIGETFAPFAFTIEKGKVKELAAAIGDNHPSYETGEHMPPTIATVIDLWGGQVSYGQLLGLNLKKVLYGEQTYEYIKNIRVGDEITVTTAIVDVQSKKAMDIYKVKREYKNQYGELTMVGYTSIIERH</sequence>
<evidence type="ECO:0000259" key="1">
    <source>
        <dbReference type="Pfam" id="PF13452"/>
    </source>
</evidence>
<keyword evidence="3" id="KW-1185">Reference proteome</keyword>
<dbReference type="RefSeq" id="WP_381430204.1">
    <property type="nucleotide sequence ID" value="NZ_JBHSNO010000001.1"/>
</dbReference>
<reference evidence="3" key="1">
    <citation type="journal article" date="2019" name="Int. J. Syst. Evol. Microbiol.">
        <title>The Global Catalogue of Microorganisms (GCM) 10K type strain sequencing project: providing services to taxonomists for standard genome sequencing and annotation.</title>
        <authorList>
            <consortium name="The Broad Institute Genomics Platform"/>
            <consortium name="The Broad Institute Genome Sequencing Center for Infectious Disease"/>
            <person name="Wu L."/>
            <person name="Ma J."/>
        </authorList>
    </citation>
    <scope>NUCLEOTIDE SEQUENCE [LARGE SCALE GENOMIC DNA]</scope>
    <source>
        <strain evidence="3">CGMCC 4.1434</strain>
    </source>
</reference>
<dbReference type="InterPro" id="IPR039569">
    <property type="entry name" value="FAS1-like_DH_region"/>
</dbReference>
<evidence type="ECO:0000313" key="3">
    <source>
        <dbReference type="Proteomes" id="UP001596109"/>
    </source>
</evidence>
<dbReference type="SUPFAM" id="SSF54637">
    <property type="entry name" value="Thioesterase/thiol ester dehydrase-isomerase"/>
    <property type="match status" value="1"/>
</dbReference>
<comment type="caution">
    <text evidence="2">The sequence shown here is derived from an EMBL/GenBank/DDBJ whole genome shotgun (WGS) entry which is preliminary data.</text>
</comment>
<dbReference type="EMBL" id="JBHSNO010000001">
    <property type="protein sequence ID" value="MFC5587764.1"/>
    <property type="molecule type" value="Genomic_DNA"/>
</dbReference>
<organism evidence="2 3">
    <name type="scientific">Sporosarcina soli</name>
    <dbReference type="NCBI Taxonomy" id="334736"/>
    <lineage>
        <taxon>Bacteria</taxon>
        <taxon>Bacillati</taxon>
        <taxon>Bacillota</taxon>
        <taxon>Bacilli</taxon>
        <taxon>Bacillales</taxon>
        <taxon>Caryophanaceae</taxon>
        <taxon>Sporosarcina</taxon>
    </lineage>
</organism>